<dbReference type="Proteomes" id="UP000886841">
    <property type="component" value="Unassembled WGS sequence"/>
</dbReference>
<dbReference type="PROSITE" id="PS00061">
    <property type="entry name" value="ADH_SHORT"/>
    <property type="match status" value="1"/>
</dbReference>
<accession>A0A9D1EL92</accession>
<name>A0A9D1EL92_9FIRM</name>
<evidence type="ECO:0000256" key="2">
    <source>
        <dbReference type="ARBA" id="ARBA00023002"/>
    </source>
</evidence>
<dbReference type="EMBL" id="DVHU01000090">
    <property type="protein sequence ID" value="HIR93727.1"/>
    <property type="molecule type" value="Genomic_DNA"/>
</dbReference>
<comment type="similarity">
    <text evidence="1">Belongs to the short-chain dehydrogenases/reductases (SDR) family.</text>
</comment>
<gene>
    <name evidence="3" type="ORF">IAB98_09955</name>
</gene>
<dbReference type="GO" id="GO:0016616">
    <property type="term" value="F:oxidoreductase activity, acting on the CH-OH group of donors, NAD or NADP as acceptor"/>
    <property type="evidence" value="ECO:0007669"/>
    <property type="project" value="TreeGrafter"/>
</dbReference>
<dbReference type="PRINTS" id="PR00081">
    <property type="entry name" value="GDHRDH"/>
</dbReference>
<dbReference type="InterPro" id="IPR002347">
    <property type="entry name" value="SDR_fam"/>
</dbReference>
<sequence>MAEAFAREGARIIIGDIQAELAKEAAEKIAREFSVQTSSYAMDVTNVEQIKEIFGRIRDQYGKLDVLVNNAGVQIRRASKEFLEKDWDLLMGVNLKGPFFCAQQAALLMNQGGAIVNISSGTSRRATPGRAPYVISKGGINAMTAVLAAEWAEDRGDKKAIRVNAVAPGWIATEMVKDGFRSGVVSEKQILSAVPFKRLATPEEIAKAVVFLASDEASYITGQTLFVDGGWTALGMPDMSVYEED</sequence>
<protein>
    <submittedName>
        <fullName evidence="3">SDR family oxidoreductase</fullName>
    </submittedName>
</protein>
<dbReference type="InterPro" id="IPR036291">
    <property type="entry name" value="NAD(P)-bd_dom_sf"/>
</dbReference>
<dbReference type="Gene3D" id="3.40.50.720">
    <property type="entry name" value="NAD(P)-binding Rossmann-like Domain"/>
    <property type="match status" value="1"/>
</dbReference>
<keyword evidence="2" id="KW-0560">Oxidoreductase</keyword>
<dbReference type="GO" id="GO:0008206">
    <property type="term" value="P:bile acid metabolic process"/>
    <property type="evidence" value="ECO:0007669"/>
    <property type="project" value="UniProtKB-ARBA"/>
</dbReference>
<organism evidence="3 4">
    <name type="scientific">Candidatus Egerieimonas intestinavium</name>
    <dbReference type="NCBI Taxonomy" id="2840777"/>
    <lineage>
        <taxon>Bacteria</taxon>
        <taxon>Bacillati</taxon>
        <taxon>Bacillota</taxon>
        <taxon>Clostridia</taxon>
        <taxon>Lachnospirales</taxon>
        <taxon>Lachnospiraceae</taxon>
        <taxon>Lachnospiraceae incertae sedis</taxon>
        <taxon>Candidatus Egerieimonas</taxon>
    </lineage>
</organism>
<dbReference type="PRINTS" id="PR00080">
    <property type="entry name" value="SDRFAMILY"/>
</dbReference>
<evidence type="ECO:0000256" key="1">
    <source>
        <dbReference type="ARBA" id="ARBA00006484"/>
    </source>
</evidence>
<comment type="caution">
    <text evidence="3">The sequence shown here is derived from an EMBL/GenBank/DDBJ whole genome shotgun (WGS) entry which is preliminary data.</text>
</comment>
<evidence type="ECO:0000313" key="3">
    <source>
        <dbReference type="EMBL" id="HIR93727.1"/>
    </source>
</evidence>
<dbReference type="AlphaFoldDB" id="A0A9D1EL92"/>
<dbReference type="FunFam" id="3.40.50.720:FF:000084">
    <property type="entry name" value="Short-chain dehydrogenase reductase"/>
    <property type="match status" value="1"/>
</dbReference>
<dbReference type="CDD" id="cd05233">
    <property type="entry name" value="SDR_c"/>
    <property type="match status" value="1"/>
</dbReference>
<dbReference type="Pfam" id="PF13561">
    <property type="entry name" value="adh_short_C2"/>
    <property type="match status" value="1"/>
</dbReference>
<dbReference type="SUPFAM" id="SSF51735">
    <property type="entry name" value="NAD(P)-binding Rossmann-fold domains"/>
    <property type="match status" value="1"/>
</dbReference>
<dbReference type="PANTHER" id="PTHR42760">
    <property type="entry name" value="SHORT-CHAIN DEHYDROGENASES/REDUCTASES FAMILY MEMBER"/>
    <property type="match status" value="1"/>
</dbReference>
<reference evidence="3" key="1">
    <citation type="submission" date="2020-10" db="EMBL/GenBank/DDBJ databases">
        <authorList>
            <person name="Gilroy R."/>
        </authorList>
    </citation>
    <scope>NUCLEOTIDE SEQUENCE</scope>
    <source>
        <strain evidence="3">ChiSxjej1B13-7041</strain>
    </source>
</reference>
<dbReference type="InterPro" id="IPR020904">
    <property type="entry name" value="Sc_DH/Rdtase_CS"/>
</dbReference>
<proteinExistence type="inferred from homology"/>
<evidence type="ECO:0000313" key="4">
    <source>
        <dbReference type="Proteomes" id="UP000886841"/>
    </source>
</evidence>
<reference evidence="3" key="2">
    <citation type="journal article" date="2021" name="PeerJ">
        <title>Extensive microbial diversity within the chicken gut microbiome revealed by metagenomics and culture.</title>
        <authorList>
            <person name="Gilroy R."/>
            <person name="Ravi A."/>
            <person name="Getino M."/>
            <person name="Pursley I."/>
            <person name="Horton D.L."/>
            <person name="Alikhan N.F."/>
            <person name="Baker D."/>
            <person name="Gharbi K."/>
            <person name="Hall N."/>
            <person name="Watson M."/>
            <person name="Adriaenssens E.M."/>
            <person name="Foster-Nyarko E."/>
            <person name="Jarju S."/>
            <person name="Secka A."/>
            <person name="Antonio M."/>
            <person name="Oren A."/>
            <person name="Chaudhuri R.R."/>
            <person name="La Ragione R."/>
            <person name="Hildebrand F."/>
            <person name="Pallen M.J."/>
        </authorList>
    </citation>
    <scope>NUCLEOTIDE SEQUENCE</scope>
    <source>
        <strain evidence="3">ChiSxjej1B13-7041</strain>
    </source>
</reference>